<dbReference type="PANTHER" id="PTHR11748:SF111">
    <property type="entry name" value="D-LACTATE DEHYDROGENASE, MITOCHONDRIAL-RELATED"/>
    <property type="match status" value="1"/>
</dbReference>
<feature type="transmembrane region" description="Helical" evidence="10">
    <location>
        <begin position="58"/>
        <end position="78"/>
    </location>
</feature>
<dbReference type="InterPro" id="IPR016171">
    <property type="entry name" value="Vanillyl_alc_oxidase_C-sub2"/>
</dbReference>
<dbReference type="GO" id="GO:0005739">
    <property type="term" value="C:mitochondrion"/>
    <property type="evidence" value="ECO:0007669"/>
    <property type="project" value="UniProtKB-SubCell"/>
</dbReference>
<feature type="domain" description="FAD-binding PCMH-type" evidence="11">
    <location>
        <begin position="144"/>
        <end position="323"/>
    </location>
</feature>
<comment type="subcellular location">
    <subcellularLocation>
        <location evidence="2">Mitochondrion</location>
    </subcellularLocation>
</comment>
<proteinExistence type="inferred from homology"/>
<dbReference type="SUPFAM" id="SSF55103">
    <property type="entry name" value="FAD-linked oxidases, C-terminal domain"/>
    <property type="match status" value="1"/>
</dbReference>
<comment type="caution">
    <text evidence="12">The sequence shown here is derived from an EMBL/GenBank/DDBJ whole genome shotgun (WGS) entry which is preliminary data.</text>
</comment>
<dbReference type="Gene3D" id="3.30.465.10">
    <property type="match status" value="1"/>
</dbReference>
<dbReference type="InterPro" id="IPR016169">
    <property type="entry name" value="FAD-bd_PCMH_sub2"/>
</dbReference>
<dbReference type="InterPro" id="IPR016164">
    <property type="entry name" value="FAD-linked_Oxase-like_C"/>
</dbReference>
<accession>A0AAE0P4D3</accession>
<keyword evidence="13" id="KW-1185">Reference proteome</keyword>
<dbReference type="Pfam" id="PF02913">
    <property type="entry name" value="FAD-oxidase_C"/>
    <property type="match status" value="1"/>
</dbReference>
<dbReference type="InterPro" id="IPR006094">
    <property type="entry name" value="Oxid_FAD_bind_N"/>
</dbReference>
<dbReference type="PROSITE" id="PS51387">
    <property type="entry name" value="FAD_PCMH"/>
    <property type="match status" value="1"/>
</dbReference>
<dbReference type="GO" id="GO:0008720">
    <property type="term" value="F:D-lactate dehydrogenase (NAD+) activity"/>
    <property type="evidence" value="ECO:0007669"/>
    <property type="project" value="TreeGrafter"/>
</dbReference>
<dbReference type="Pfam" id="PF01565">
    <property type="entry name" value="FAD_binding_4"/>
    <property type="match status" value="1"/>
</dbReference>
<reference evidence="12" key="1">
    <citation type="journal article" date="2023" name="Mol. Phylogenet. Evol.">
        <title>Genome-scale phylogeny and comparative genomics of the fungal order Sordariales.</title>
        <authorList>
            <person name="Hensen N."/>
            <person name="Bonometti L."/>
            <person name="Westerberg I."/>
            <person name="Brannstrom I.O."/>
            <person name="Guillou S."/>
            <person name="Cros-Aarteil S."/>
            <person name="Calhoun S."/>
            <person name="Haridas S."/>
            <person name="Kuo A."/>
            <person name="Mondo S."/>
            <person name="Pangilinan J."/>
            <person name="Riley R."/>
            <person name="LaButti K."/>
            <person name="Andreopoulos B."/>
            <person name="Lipzen A."/>
            <person name="Chen C."/>
            <person name="Yan M."/>
            <person name="Daum C."/>
            <person name="Ng V."/>
            <person name="Clum A."/>
            <person name="Steindorff A."/>
            <person name="Ohm R.A."/>
            <person name="Martin F."/>
            <person name="Silar P."/>
            <person name="Natvig D.O."/>
            <person name="Lalanne C."/>
            <person name="Gautier V."/>
            <person name="Ament-Velasquez S.L."/>
            <person name="Kruys A."/>
            <person name="Hutchinson M.I."/>
            <person name="Powell A.J."/>
            <person name="Barry K."/>
            <person name="Miller A.N."/>
            <person name="Grigoriev I.V."/>
            <person name="Debuchy R."/>
            <person name="Gladieux P."/>
            <person name="Hiltunen Thoren M."/>
            <person name="Johannesson H."/>
        </authorList>
    </citation>
    <scope>NUCLEOTIDE SEQUENCE</scope>
    <source>
        <strain evidence="12">CBS 232.78</strain>
    </source>
</reference>
<name>A0AAE0P4D3_9PEZI</name>
<dbReference type="EMBL" id="JAULSW010000001">
    <property type="protein sequence ID" value="KAK3393116.1"/>
    <property type="molecule type" value="Genomic_DNA"/>
</dbReference>
<keyword evidence="8" id="KW-0496">Mitochondrion</keyword>
<dbReference type="Proteomes" id="UP001285441">
    <property type="component" value="Unassembled WGS sequence"/>
</dbReference>
<keyword evidence="6" id="KW-0809">Transit peptide</keyword>
<evidence type="ECO:0000256" key="9">
    <source>
        <dbReference type="ARBA" id="ARBA00038897"/>
    </source>
</evidence>
<comment type="cofactor">
    <cofactor evidence="1">
        <name>FAD</name>
        <dbReference type="ChEBI" id="CHEBI:57692"/>
    </cofactor>
</comment>
<evidence type="ECO:0000256" key="3">
    <source>
        <dbReference type="ARBA" id="ARBA00008000"/>
    </source>
</evidence>
<evidence type="ECO:0000256" key="10">
    <source>
        <dbReference type="SAM" id="Phobius"/>
    </source>
</evidence>
<evidence type="ECO:0000256" key="2">
    <source>
        <dbReference type="ARBA" id="ARBA00004173"/>
    </source>
</evidence>
<dbReference type="FunFam" id="3.30.70.2740:FF:000001">
    <property type="entry name" value="D-lactate dehydrogenase mitochondrial"/>
    <property type="match status" value="1"/>
</dbReference>
<keyword evidence="10" id="KW-0472">Membrane</keyword>
<dbReference type="Gene3D" id="1.10.45.10">
    <property type="entry name" value="Vanillyl-alcohol Oxidase, Chain A, domain 4"/>
    <property type="match status" value="1"/>
</dbReference>
<organism evidence="12 13">
    <name type="scientific">Podospora didyma</name>
    <dbReference type="NCBI Taxonomy" id="330526"/>
    <lineage>
        <taxon>Eukaryota</taxon>
        <taxon>Fungi</taxon>
        <taxon>Dikarya</taxon>
        <taxon>Ascomycota</taxon>
        <taxon>Pezizomycotina</taxon>
        <taxon>Sordariomycetes</taxon>
        <taxon>Sordariomycetidae</taxon>
        <taxon>Sordariales</taxon>
        <taxon>Podosporaceae</taxon>
        <taxon>Podospora</taxon>
    </lineage>
</organism>
<dbReference type="SUPFAM" id="SSF56176">
    <property type="entry name" value="FAD-binding/transporter-associated domain-like"/>
    <property type="match status" value="1"/>
</dbReference>
<dbReference type="InterPro" id="IPR016166">
    <property type="entry name" value="FAD-bd_PCMH"/>
</dbReference>
<dbReference type="Gene3D" id="3.30.70.2740">
    <property type="match status" value="1"/>
</dbReference>
<dbReference type="AlphaFoldDB" id="A0AAE0P4D3"/>
<comment type="similarity">
    <text evidence="3">Belongs to the FAD-binding oxidoreductase/transferase type 4 family.</text>
</comment>
<dbReference type="GO" id="GO:0071949">
    <property type="term" value="F:FAD binding"/>
    <property type="evidence" value="ECO:0007669"/>
    <property type="project" value="InterPro"/>
</dbReference>
<gene>
    <name evidence="12" type="ORF">B0H63DRAFT_10800</name>
</gene>
<keyword evidence="7" id="KW-0560">Oxidoreductase</keyword>
<evidence type="ECO:0000256" key="7">
    <source>
        <dbReference type="ARBA" id="ARBA00023002"/>
    </source>
</evidence>
<sequence>MSAANFSRAARAAKPLGRYLGASATRSGSSAAGRQKFTTSAVRRTIASKGSEKRIASAWPFSGVLAVATAAGLLGWGASELKHSDFPGTVMLDSVFPMPRYASLREMEQALIEIRREIRGEDIISLDPDDLHAHGYSEWSTTNPEGLPVAVAYPRSTEQVSTIARICHKHRVPVIPYSGGSSLEGNFSAPFGGISVDFAYMDKIVQFNKDDMDVVVQPSIGWQDLNEQLSKQGAGLFFPIDPGPSAKIGGMIGTNCSGTNAVKYGTMKDWVINLTVVLADGTIIKTRRRPRKSSAGYNLNGLFVGSEGTLGLVTEATLKLAVVPQEFSVAVVTFPTIRDAASAAAEVMQTGIPVAAMEIMDEVQMKVVNMGGATSPRIWKELPTLFFKFSGTKAGVKENITQVQKITKGNKGSNFEFAKDAREQKLLWSARKESLWSMLALRKEGEEVWSTDVAVPFSRLADIIEVSKKEMDDLGLFASILGHVGDGNFHESIIYDRRNKAEKDKVETCVKNMVKRALEMEGTCTGEHSIGWGKKESLLWEVGPDTLGVMKAIKSALDPNWIMSVASGMPLHPPPLPVPFPP</sequence>
<dbReference type="InterPro" id="IPR004113">
    <property type="entry name" value="FAD-bd_oxidored_4_C"/>
</dbReference>
<evidence type="ECO:0000256" key="5">
    <source>
        <dbReference type="ARBA" id="ARBA00022827"/>
    </source>
</evidence>
<keyword evidence="5" id="KW-0274">FAD</keyword>
<dbReference type="FunFam" id="3.30.465.10:FF:000014">
    <property type="entry name" value="D-lactate dehydrogenase (Cytochrome), putative"/>
    <property type="match status" value="1"/>
</dbReference>
<reference evidence="12" key="2">
    <citation type="submission" date="2023-06" db="EMBL/GenBank/DDBJ databases">
        <authorList>
            <consortium name="Lawrence Berkeley National Laboratory"/>
            <person name="Haridas S."/>
            <person name="Hensen N."/>
            <person name="Bonometti L."/>
            <person name="Westerberg I."/>
            <person name="Brannstrom I.O."/>
            <person name="Guillou S."/>
            <person name="Cros-Aarteil S."/>
            <person name="Calhoun S."/>
            <person name="Kuo A."/>
            <person name="Mondo S."/>
            <person name="Pangilinan J."/>
            <person name="Riley R."/>
            <person name="LaButti K."/>
            <person name="Andreopoulos B."/>
            <person name="Lipzen A."/>
            <person name="Chen C."/>
            <person name="Yanf M."/>
            <person name="Daum C."/>
            <person name="Ng V."/>
            <person name="Clum A."/>
            <person name="Steindorff A."/>
            <person name="Ohm R."/>
            <person name="Martin F."/>
            <person name="Silar P."/>
            <person name="Natvig D."/>
            <person name="Lalanne C."/>
            <person name="Gautier V."/>
            <person name="Ament-velasquez S.L."/>
            <person name="Kruys A."/>
            <person name="Hutchinson M.I."/>
            <person name="Powell A.J."/>
            <person name="Barry K."/>
            <person name="Miller A.N."/>
            <person name="Grigoriev I.V."/>
            <person name="Debuchy R."/>
            <person name="Gladieux P."/>
            <person name="Thoren M.H."/>
            <person name="Johannesson H."/>
        </authorList>
    </citation>
    <scope>NUCLEOTIDE SEQUENCE</scope>
    <source>
        <strain evidence="12">CBS 232.78</strain>
    </source>
</reference>
<keyword evidence="4" id="KW-0285">Flavoprotein</keyword>
<dbReference type="InterPro" id="IPR036318">
    <property type="entry name" value="FAD-bd_PCMH-like_sf"/>
</dbReference>
<dbReference type="PANTHER" id="PTHR11748">
    <property type="entry name" value="D-LACTATE DEHYDROGENASE"/>
    <property type="match status" value="1"/>
</dbReference>
<keyword evidence="10" id="KW-1133">Transmembrane helix</keyword>
<evidence type="ECO:0000256" key="1">
    <source>
        <dbReference type="ARBA" id="ARBA00001974"/>
    </source>
</evidence>
<evidence type="ECO:0000313" key="13">
    <source>
        <dbReference type="Proteomes" id="UP001285441"/>
    </source>
</evidence>
<protein>
    <recommendedName>
        <fullName evidence="9">D-lactate dehydrogenase (cytochrome)</fullName>
        <ecNumber evidence="9">1.1.2.4</ecNumber>
    </recommendedName>
</protein>
<evidence type="ECO:0000259" key="11">
    <source>
        <dbReference type="PROSITE" id="PS51387"/>
    </source>
</evidence>
<dbReference type="EC" id="1.1.2.4" evidence="9"/>
<evidence type="ECO:0000313" key="12">
    <source>
        <dbReference type="EMBL" id="KAK3393116.1"/>
    </source>
</evidence>
<dbReference type="GO" id="GO:1903457">
    <property type="term" value="P:lactate catabolic process"/>
    <property type="evidence" value="ECO:0007669"/>
    <property type="project" value="TreeGrafter"/>
</dbReference>
<dbReference type="GO" id="GO:0004458">
    <property type="term" value="F:D-lactate dehydrogenase (cytochrome) activity"/>
    <property type="evidence" value="ECO:0007669"/>
    <property type="project" value="UniProtKB-EC"/>
</dbReference>
<evidence type="ECO:0000256" key="4">
    <source>
        <dbReference type="ARBA" id="ARBA00022630"/>
    </source>
</evidence>
<evidence type="ECO:0000256" key="8">
    <source>
        <dbReference type="ARBA" id="ARBA00023128"/>
    </source>
</evidence>
<keyword evidence="10" id="KW-0812">Transmembrane</keyword>
<evidence type="ECO:0000256" key="6">
    <source>
        <dbReference type="ARBA" id="ARBA00022946"/>
    </source>
</evidence>